<accession>A0A0G4IVL9</accession>
<feature type="compositionally biased region" description="Basic residues" evidence="1">
    <location>
        <begin position="26"/>
        <end position="36"/>
    </location>
</feature>
<protein>
    <submittedName>
        <fullName evidence="2">Uncharacterized protein</fullName>
    </submittedName>
</protein>
<feature type="region of interest" description="Disordered" evidence="1">
    <location>
        <begin position="16"/>
        <end position="45"/>
    </location>
</feature>
<feature type="compositionally biased region" description="Polar residues" evidence="1">
    <location>
        <begin position="227"/>
        <end position="239"/>
    </location>
</feature>
<feature type="compositionally biased region" description="Acidic residues" evidence="1">
    <location>
        <begin position="93"/>
        <end position="106"/>
    </location>
</feature>
<dbReference type="Proteomes" id="UP000039324">
    <property type="component" value="Unassembled WGS sequence"/>
</dbReference>
<name>A0A0G4IVL9_PLABS</name>
<evidence type="ECO:0000256" key="1">
    <source>
        <dbReference type="SAM" id="MobiDB-lite"/>
    </source>
</evidence>
<keyword evidence="3" id="KW-1185">Reference proteome</keyword>
<dbReference type="AlphaFoldDB" id="A0A0G4IVL9"/>
<feature type="compositionally biased region" description="Polar residues" evidence="1">
    <location>
        <begin position="57"/>
        <end position="68"/>
    </location>
</feature>
<feature type="compositionally biased region" description="Acidic residues" evidence="1">
    <location>
        <begin position="383"/>
        <end position="396"/>
    </location>
</feature>
<evidence type="ECO:0000313" key="3">
    <source>
        <dbReference type="Proteomes" id="UP000039324"/>
    </source>
</evidence>
<evidence type="ECO:0000313" key="2">
    <source>
        <dbReference type="EMBL" id="CEO99398.1"/>
    </source>
</evidence>
<proteinExistence type="predicted"/>
<dbReference type="EMBL" id="CDSF01000090">
    <property type="protein sequence ID" value="CEO99398.1"/>
    <property type="molecule type" value="Genomic_DNA"/>
</dbReference>
<dbReference type="OrthoDB" id="10675869at2759"/>
<reference evidence="2 3" key="1">
    <citation type="submission" date="2015-02" db="EMBL/GenBank/DDBJ databases">
        <authorList>
            <person name="Chooi Y.-H."/>
        </authorList>
    </citation>
    <scope>NUCLEOTIDE SEQUENCE [LARGE SCALE GENOMIC DNA]</scope>
    <source>
        <strain evidence="2">E3</strain>
    </source>
</reference>
<gene>
    <name evidence="2" type="ORF">PBRA_001304</name>
</gene>
<feature type="region of interest" description="Disordered" evidence="1">
    <location>
        <begin position="360"/>
        <end position="415"/>
    </location>
</feature>
<feature type="region of interest" description="Disordered" evidence="1">
    <location>
        <begin position="170"/>
        <end position="206"/>
    </location>
</feature>
<feature type="compositionally biased region" description="Basic and acidic residues" evidence="1">
    <location>
        <begin position="369"/>
        <end position="382"/>
    </location>
</feature>
<sequence length="502" mass="55910">MGKARPATILDVLDEELDDAPPIRKSAPKRSLKGTHHQFATDNQKFVNRIRQFNSLSQSDFQKLQSADSPDPAPSMQPQHQAFAKMARRNGDSSEEADVDSDEVEVEYGGGSGSNYEEQVDRRRPSGRNAGLMTVAQAQRRGSLEDYEQTEDVQFVNRIQNFNSLTGQQIQNLRSGRPEHTVIVRPKPPAPAPKPTSPPGHTRKTTLDSWKDQAAKLKDMPAFPPHRNSSCSANPNLGQKQAAKKSPVLTRSGTFKRISSDGAPQRRLSEDEASSQFTIGISPASYPEEEADNKSGSHQRKETLQEWKSRAAQEQLTRDYQHTSVPRDFNQIEDQSWTTSVVTQDTLKRFKQQQLPSITDLFNAGSGSDHTRRGSDLHKAPIEEEDFDNDGEEASETGEFVHQQTDGPSFDTKLGRTRTLGGDAIGSWNELDIEPREMIRECLRVIARLSRSGAITSTQKAALKNLVIRKDPRVLKVAYDNRDNEASEPMEAAMAKLAIENP</sequence>
<feature type="compositionally biased region" description="Basic and acidic residues" evidence="1">
    <location>
        <begin position="292"/>
        <end position="311"/>
    </location>
</feature>
<feature type="compositionally biased region" description="Pro residues" evidence="1">
    <location>
        <begin position="186"/>
        <end position="198"/>
    </location>
</feature>
<feature type="region of interest" description="Disordered" evidence="1">
    <location>
        <begin position="57"/>
        <end position="128"/>
    </location>
</feature>
<feature type="region of interest" description="Disordered" evidence="1">
    <location>
        <begin position="220"/>
        <end position="311"/>
    </location>
</feature>
<organism evidence="2 3">
    <name type="scientific">Plasmodiophora brassicae</name>
    <name type="common">Clubroot disease agent</name>
    <dbReference type="NCBI Taxonomy" id="37360"/>
    <lineage>
        <taxon>Eukaryota</taxon>
        <taxon>Sar</taxon>
        <taxon>Rhizaria</taxon>
        <taxon>Endomyxa</taxon>
        <taxon>Phytomyxea</taxon>
        <taxon>Plasmodiophorida</taxon>
        <taxon>Plasmodiophoridae</taxon>
        <taxon>Plasmodiophora</taxon>
    </lineage>
</organism>